<sequence length="179" mass="21649">MPKHHSEDYKITAVKHYVNKSKNLSKTCKIFECSRISLKRWVNRYKKDKSIKRYSRNPVSYKITNEQVKYALTLLKQNEQITMFELVKLVKKKYKNFNITPQHLGQVIRDKNRTRKRTRHEHFPQTRYRKSINKKNELSKFYKEIKKYPINKIISLDESSIQPAMIPEYSRCPLGRRDV</sequence>
<accession>A0A6C0J6Q6</accession>
<reference evidence="1" key="1">
    <citation type="journal article" date="2020" name="Nature">
        <title>Giant virus diversity and host interactions through global metagenomics.</title>
        <authorList>
            <person name="Schulz F."/>
            <person name="Roux S."/>
            <person name="Paez-Espino D."/>
            <person name="Jungbluth S."/>
            <person name="Walsh D.A."/>
            <person name="Denef V.J."/>
            <person name="McMahon K.D."/>
            <person name="Konstantinidis K.T."/>
            <person name="Eloe-Fadrosh E.A."/>
            <person name="Kyrpides N.C."/>
            <person name="Woyke T."/>
        </authorList>
    </citation>
    <scope>NUCLEOTIDE SEQUENCE</scope>
    <source>
        <strain evidence="1">GVMAG-M-3300025860-25</strain>
    </source>
</reference>
<dbReference type="SUPFAM" id="SSF46689">
    <property type="entry name" value="Homeodomain-like"/>
    <property type="match status" value="1"/>
</dbReference>
<proteinExistence type="predicted"/>
<evidence type="ECO:0000313" key="1">
    <source>
        <dbReference type="EMBL" id="QHU01332.1"/>
    </source>
</evidence>
<organism evidence="1">
    <name type="scientific">viral metagenome</name>
    <dbReference type="NCBI Taxonomy" id="1070528"/>
    <lineage>
        <taxon>unclassified sequences</taxon>
        <taxon>metagenomes</taxon>
        <taxon>organismal metagenomes</taxon>
    </lineage>
</organism>
<name>A0A6C0J6Q6_9ZZZZ</name>
<protein>
    <submittedName>
        <fullName evidence="1">Uncharacterized protein</fullName>
    </submittedName>
</protein>
<dbReference type="InterPro" id="IPR009057">
    <property type="entry name" value="Homeodomain-like_sf"/>
</dbReference>
<dbReference type="EMBL" id="MN740338">
    <property type="protein sequence ID" value="QHU01332.1"/>
    <property type="molecule type" value="Genomic_DNA"/>
</dbReference>
<dbReference type="AlphaFoldDB" id="A0A6C0J6Q6"/>